<dbReference type="Gene3D" id="3.90.770.10">
    <property type="entry name" value="3-hydroxy-3-methylglutaryl-coenzyme A Reductase, Chain A, domain 2"/>
    <property type="match status" value="1"/>
</dbReference>
<evidence type="ECO:0000313" key="7">
    <source>
        <dbReference type="Proteomes" id="UP000315369"/>
    </source>
</evidence>
<dbReference type="GO" id="GO:0008299">
    <property type="term" value="P:isoprenoid biosynthetic process"/>
    <property type="evidence" value="ECO:0007669"/>
    <property type="project" value="InterPro"/>
</dbReference>
<proteinExistence type="inferred from homology"/>
<dbReference type="InterPro" id="IPR057868">
    <property type="entry name" value="HMG-CoA"/>
</dbReference>
<dbReference type="AlphaFoldDB" id="A0A540WUB5"/>
<comment type="caution">
    <text evidence="6">The sequence shown here is derived from an EMBL/GenBank/DDBJ whole genome shotgun (WGS) entry which is preliminary data.</text>
</comment>
<keyword evidence="3" id="KW-0521">NADP</keyword>
<sequence length="523" mass="56623">MASDVVSSTRGIGSEPGATRCLRNRRGAVELELRNHLTDLRLIGLGVVRVDGKEVPLEQVVLMSDEGPVWRGERLSRECPVAFEQRRTLCLRAEIPPLGEGEHRVEVELECGLHGPVSLHVTEAIEEGHPEPDSRIPRSPEDDYTEDIVRCRRDYAEAWTGARLEHVASHSFDAGHARNSCEHFTGVAQVPLGIAGPLTILGENAHGAYLIPLATTEGAMVASYNRGIKVLNEAGGAVCTVLDDAMQRSPVFVFESAKAGREFTTWVRTNQAAIAEQAESTSRVATLQDIEAYQVSRMVFLRFNFTTGDAAGQNMVGKAVFAALLWIREQYPAIRASFLDGNISTDKKSSQLNILRTRGKRVVAEVVIGKELLLSRMRTHVRQLVQVQRITTEGSNLAGSHNNGSQSANALAALFIATGQDVGALAESAAGRLYMEETSDGDLYASITLPALVLATHGGGTGLPTQRECLEMMDCYGRGKVRRLAEIVAGVVLAGELSLACALSSTLGSEEWVASHEHLGRNR</sequence>
<dbReference type="InterPro" id="IPR023074">
    <property type="entry name" value="HMG_CoA_Rdtase_cat_sf"/>
</dbReference>
<dbReference type="GO" id="GO:0004420">
    <property type="term" value="F:hydroxymethylglutaryl-CoA reductase (NADPH) activity"/>
    <property type="evidence" value="ECO:0007669"/>
    <property type="project" value="UniProtKB-EC"/>
</dbReference>
<dbReference type="Gene3D" id="3.30.70.420">
    <property type="entry name" value="Hydroxymethylglutaryl-CoA reductase, class I/II, NAD/NADP-binding domain"/>
    <property type="match status" value="1"/>
</dbReference>
<protein>
    <recommendedName>
        <fullName evidence="2">hydroxymethylglutaryl-CoA reductase (NADPH)</fullName>
        <ecNumber evidence="2">1.1.1.34</ecNumber>
    </recommendedName>
</protein>
<dbReference type="PANTHER" id="PTHR10572">
    <property type="entry name" value="3-HYDROXY-3-METHYLGLUTARYL-COENZYME A REDUCTASE"/>
    <property type="match status" value="1"/>
</dbReference>
<dbReference type="InterPro" id="IPR009023">
    <property type="entry name" value="HMG_CoA_Rdtase_NAD(P)-bd_sf"/>
</dbReference>
<dbReference type="Pfam" id="PF00368">
    <property type="entry name" value="HMG-CoA_red"/>
    <property type="match status" value="1"/>
</dbReference>
<dbReference type="InterPro" id="IPR009029">
    <property type="entry name" value="HMG_CoA_Rdtase_sub-bd_dom_sf"/>
</dbReference>
<dbReference type="EC" id="1.1.1.34" evidence="2"/>
<dbReference type="GO" id="GO:0015936">
    <property type="term" value="P:coenzyme A metabolic process"/>
    <property type="evidence" value="ECO:0007669"/>
    <property type="project" value="InterPro"/>
</dbReference>
<keyword evidence="7" id="KW-1185">Reference proteome</keyword>
<name>A0A540WUB5_9BACT</name>
<dbReference type="InterPro" id="IPR004554">
    <property type="entry name" value="HMG_CoA_Rdtase_eu_arc"/>
</dbReference>
<dbReference type="SUPFAM" id="SSF55035">
    <property type="entry name" value="NAD-binding domain of HMG-CoA reductase"/>
    <property type="match status" value="1"/>
</dbReference>
<reference evidence="6 7" key="1">
    <citation type="submission" date="2019-06" db="EMBL/GenBank/DDBJ databases">
        <authorList>
            <person name="Livingstone P."/>
            <person name="Whitworth D."/>
        </authorList>
    </citation>
    <scope>NUCLEOTIDE SEQUENCE [LARGE SCALE GENOMIC DNA]</scope>
    <source>
        <strain evidence="6 7">AM401</strain>
    </source>
</reference>
<dbReference type="EMBL" id="VIFM01000132">
    <property type="protein sequence ID" value="TQF12608.1"/>
    <property type="molecule type" value="Genomic_DNA"/>
</dbReference>
<dbReference type="InterPro" id="IPR002202">
    <property type="entry name" value="HMG_CoA_Rdtase"/>
</dbReference>
<dbReference type="PANTHER" id="PTHR10572:SF24">
    <property type="entry name" value="3-HYDROXY-3-METHYLGLUTARYL-COENZYME A REDUCTASE"/>
    <property type="match status" value="1"/>
</dbReference>
<keyword evidence="4" id="KW-0560">Oxidoreductase</keyword>
<organism evidence="6 7">
    <name type="scientific">Myxococcus llanfairpwllgwyngyllgogerychwyrndrobwllllantysiliogogogochensis</name>
    <dbReference type="NCBI Taxonomy" id="2590453"/>
    <lineage>
        <taxon>Bacteria</taxon>
        <taxon>Pseudomonadati</taxon>
        <taxon>Myxococcota</taxon>
        <taxon>Myxococcia</taxon>
        <taxon>Myxococcales</taxon>
        <taxon>Cystobacterineae</taxon>
        <taxon>Myxococcaceae</taxon>
        <taxon>Myxococcus</taxon>
    </lineage>
</organism>
<gene>
    <name evidence="6" type="ORF">FJV41_28175</name>
</gene>
<accession>A0A540WUB5</accession>
<evidence type="ECO:0000256" key="3">
    <source>
        <dbReference type="ARBA" id="ARBA00022857"/>
    </source>
</evidence>
<comment type="similarity">
    <text evidence="1">Belongs to the HMG-CoA reductase family.</text>
</comment>
<dbReference type="CDD" id="cd00643">
    <property type="entry name" value="HMG-CoA_reductase_classI"/>
    <property type="match status" value="1"/>
</dbReference>
<dbReference type="Pfam" id="PF25653">
    <property type="entry name" value="HMG-CoA_red_N"/>
    <property type="match status" value="1"/>
</dbReference>
<dbReference type="PRINTS" id="PR00071">
    <property type="entry name" value="HMGCOARDTASE"/>
</dbReference>
<evidence type="ECO:0000256" key="1">
    <source>
        <dbReference type="ARBA" id="ARBA00007661"/>
    </source>
</evidence>
<evidence type="ECO:0000256" key="2">
    <source>
        <dbReference type="ARBA" id="ARBA00012999"/>
    </source>
</evidence>
<evidence type="ECO:0000256" key="4">
    <source>
        <dbReference type="ARBA" id="ARBA00023002"/>
    </source>
</evidence>
<dbReference type="OrthoDB" id="9794902at2"/>
<dbReference type="SUPFAM" id="SSF56542">
    <property type="entry name" value="Substrate-binding domain of HMG-CoA reductase"/>
    <property type="match status" value="1"/>
</dbReference>
<feature type="domain" description="Hydroxymethylglutaryl-CoA reductase-like" evidence="5">
    <location>
        <begin position="21"/>
        <end position="125"/>
    </location>
</feature>
<evidence type="ECO:0000259" key="5">
    <source>
        <dbReference type="Pfam" id="PF25653"/>
    </source>
</evidence>
<dbReference type="Proteomes" id="UP000315369">
    <property type="component" value="Unassembled WGS sequence"/>
</dbReference>
<evidence type="ECO:0000313" key="6">
    <source>
        <dbReference type="EMBL" id="TQF12608.1"/>
    </source>
</evidence>
<dbReference type="PROSITE" id="PS50065">
    <property type="entry name" value="HMG_COA_REDUCTASE_4"/>
    <property type="match status" value="1"/>
</dbReference>